<sequence length="159" mass="17953">MALALYKEENVLPFHKRQREFNFLGQTLRIQQDWGKLGVAAVVWDSAVVLCDYLVKHQEIVFGKRVLELGAGTGLVGMVAALAGGDVTVTERFEVLPHLEAVIADNFNSGNYLITVEELDWTRDNIYSFPDFDVILGADIIYVEETFPDLLRLFFISLQ</sequence>
<dbReference type="Pfam" id="PF10294">
    <property type="entry name" value="Methyltransf_16"/>
    <property type="match status" value="1"/>
</dbReference>
<name>A0A2T7Q096_POMCA</name>
<dbReference type="PANTHER" id="PTHR14614:SF109">
    <property type="entry name" value="RIBOSOMAL LYSINE N-METHYLTRANSFERASE 5"/>
    <property type="match status" value="1"/>
</dbReference>
<dbReference type="CDD" id="cd02440">
    <property type="entry name" value="AdoMet_MTases"/>
    <property type="match status" value="1"/>
</dbReference>
<protein>
    <submittedName>
        <fullName evidence="1">Uncharacterized protein</fullName>
    </submittedName>
</protein>
<dbReference type="GO" id="GO:0005829">
    <property type="term" value="C:cytosol"/>
    <property type="evidence" value="ECO:0007669"/>
    <property type="project" value="TreeGrafter"/>
</dbReference>
<dbReference type="Proteomes" id="UP000245119">
    <property type="component" value="Linkage Group LG1"/>
</dbReference>
<accession>A0A2T7Q096</accession>
<comment type="caution">
    <text evidence="1">The sequence shown here is derived from an EMBL/GenBank/DDBJ whole genome shotgun (WGS) entry which is preliminary data.</text>
</comment>
<dbReference type="GO" id="GO:0032991">
    <property type="term" value="C:protein-containing complex"/>
    <property type="evidence" value="ECO:0007669"/>
    <property type="project" value="TreeGrafter"/>
</dbReference>
<dbReference type="PANTHER" id="PTHR14614">
    <property type="entry name" value="HEPATOCELLULAR CARCINOMA-ASSOCIATED ANTIGEN"/>
    <property type="match status" value="1"/>
</dbReference>
<reference evidence="1 2" key="1">
    <citation type="submission" date="2018-04" db="EMBL/GenBank/DDBJ databases">
        <title>The genome of golden apple snail Pomacea canaliculata provides insight into stress tolerance and invasive adaptation.</title>
        <authorList>
            <person name="Liu C."/>
            <person name="Liu B."/>
            <person name="Ren Y."/>
            <person name="Zhang Y."/>
            <person name="Wang H."/>
            <person name="Li S."/>
            <person name="Jiang F."/>
            <person name="Yin L."/>
            <person name="Zhang G."/>
            <person name="Qian W."/>
            <person name="Fan W."/>
        </authorList>
    </citation>
    <scope>NUCLEOTIDE SEQUENCE [LARGE SCALE GENOMIC DNA]</scope>
    <source>
        <strain evidence="1">SZHN2017</strain>
        <tissue evidence="1">Muscle</tissue>
    </source>
</reference>
<dbReference type="EMBL" id="PZQS01000001">
    <property type="protein sequence ID" value="PVD39096.1"/>
    <property type="molecule type" value="Genomic_DNA"/>
</dbReference>
<organism evidence="1 2">
    <name type="scientific">Pomacea canaliculata</name>
    <name type="common">Golden apple snail</name>
    <dbReference type="NCBI Taxonomy" id="400727"/>
    <lineage>
        <taxon>Eukaryota</taxon>
        <taxon>Metazoa</taxon>
        <taxon>Spiralia</taxon>
        <taxon>Lophotrochozoa</taxon>
        <taxon>Mollusca</taxon>
        <taxon>Gastropoda</taxon>
        <taxon>Caenogastropoda</taxon>
        <taxon>Architaenioglossa</taxon>
        <taxon>Ampullarioidea</taxon>
        <taxon>Ampullariidae</taxon>
        <taxon>Pomacea</taxon>
    </lineage>
</organism>
<proteinExistence type="predicted"/>
<evidence type="ECO:0000313" key="1">
    <source>
        <dbReference type="EMBL" id="PVD39096.1"/>
    </source>
</evidence>
<dbReference type="InterPro" id="IPR019410">
    <property type="entry name" value="Methyltransf_16"/>
</dbReference>
<dbReference type="Gene3D" id="3.40.50.150">
    <property type="entry name" value="Vaccinia Virus protein VP39"/>
    <property type="match status" value="1"/>
</dbReference>
<dbReference type="STRING" id="400727.A0A2T7Q096"/>
<keyword evidence="2" id="KW-1185">Reference proteome</keyword>
<gene>
    <name evidence="1" type="ORF">C0Q70_01724</name>
</gene>
<dbReference type="AlphaFoldDB" id="A0A2T7Q096"/>
<evidence type="ECO:0000313" key="2">
    <source>
        <dbReference type="Proteomes" id="UP000245119"/>
    </source>
</evidence>
<dbReference type="OrthoDB" id="413520at2759"/>
<dbReference type="InterPro" id="IPR029063">
    <property type="entry name" value="SAM-dependent_MTases_sf"/>
</dbReference>
<dbReference type="SUPFAM" id="SSF53335">
    <property type="entry name" value="S-adenosyl-L-methionine-dependent methyltransferases"/>
    <property type="match status" value="1"/>
</dbReference>